<dbReference type="EMBL" id="QAPG01000029">
    <property type="protein sequence ID" value="TDZ36826.1"/>
    <property type="molecule type" value="Genomic_DNA"/>
</dbReference>
<comment type="similarity">
    <text evidence="1">Belongs to the oxygen-dependent FAD-linked oxidoreductase family.</text>
</comment>
<dbReference type="CDD" id="cd12148">
    <property type="entry name" value="fungal_TF_MHR"/>
    <property type="match status" value="1"/>
</dbReference>
<evidence type="ECO:0000256" key="3">
    <source>
        <dbReference type="ARBA" id="ARBA00023242"/>
    </source>
</evidence>
<keyword evidence="7" id="KW-1185">Reference proteome</keyword>
<dbReference type="SMART" id="SM00906">
    <property type="entry name" value="Fungal_trans"/>
    <property type="match status" value="1"/>
</dbReference>
<dbReference type="PANTHER" id="PTHR13878">
    <property type="entry name" value="GULONOLACTONE OXIDASE"/>
    <property type="match status" value="1"/>
</dbReference>
<reference evidence="6 7" key="1">
    <citation type="submission" date="2018-11" db="EMBL/GenBank/DDBJ databases">
        <title>Genome sequence and assembly of Colletotrichum spinosum.</title>
        <authorList>
            <person name="Gan P."/>
            <person name="Shirasu K."/>
        </authorList>
    </citation>
    <scope>NUCLEOTIDE SEQUENCE [LARGE SCALE GENOMIC DNA]</scope>
    <source>
        <strain evidence="6 7">CBS 515.97</strain>
    </source>
</reference>
<evidence type="ECO:0000256" key="4">
    <source>
        <dbReference type="SAM" id="SignalP"/>
    </source>
</evidence>
<feature type="signal peptide" evidence="4">
    <location>
        <begin position="1"/>
        <end position="16"/>
    </location>
</feature>
<dbReference type="Proteomes" id="UP000295083">
    <property type="component" value="Unassembled WGS sequence"/>
</dbReference>
<evidence type="ECO:0000259" key="5">
    <source>
        <dbReference type="PROSITE" id="PS51387"/>
    </source>
</evidence>
<dbReference type="InterPro" id="IPR036318">
    <property type="entry name" value="FAD-bd_PCMH-like_sf"/>
</dbReference>
<dbReference type="InterPro" id="IPR007219">
    <property type="entry name" value="XnlR_reg_dom"/>
</dbReference>
<accession>A0A4R8QIF0</accession>
<dbReference type="Gene3D" id="3.30.465.10">
    <property type="match status" value="2"/>
</dbReference>
<keyword evidence="3" id="KW-0539">Nucleus</keyword>
<proteinExistence type="inferred from homology"/>
<dbReference type="AlphaFoldDB" id="A0A4R8QIF0"/>
<sequence>MKSFVLQAVLAGAALAAPNRPFHAAVMPVTPITERAAGDCKCFPGDACWPAAATWDALNTTVGGNLIATVPLGSPCHDPTYDAAACASLQSKWQYSDIHMESSSSIMAPFFANQSCDPFQPQSRACLLGNYVVYAVDAKTPAHIQATIAFAKEHNIRFVVRNTGHDYLGRSTGAGALSVWTHHMNSVSIVDWDTAAYAGKAAKVGAGTQGFEVMEVTHNAGLAVVGGECPTVGIAGGYTQGGGHSALSTSFGLSADNVLEWEVVTADGKLLTASPTENPDLFWALSGGGPGNWGVVTSMTVKTHPEAIVGGATLSILSAQNSEDVFFEAIDIFHEELAAMVDGGSMVVYYFAAAFFQIAPLNAYNKTAADVKLLLAPFVARLDGLGVQYTVAYSESASYYDHYDTYFGPLPVGNIQVGIAQYGGRLIPRGDVTSLGPFSRSLAAKGATFIGVGTDVGRFGDKESNSVTPAWRGALVHATLTTVWDFAAPWGDMVAKQRLMTDVIMKEIEALTPGGGAYMNEADFQQPDFQEAFFGSNYKALLCLKDKWDPEGFFYARNARDELLNSAALQDHASAPSADSGSQPASAYVTQLGIHARTQVNLELGLEESLVYHGATSIFRDEMVQERKEASTSSGNAVRSYYYGVESNFASVMTHFGICMADEVPAVVHLPGRLPSRPLCVPGVGSAAVGMRAASAGFAFDEIGRGSPSKGWGYSGIAFRTAQDLGFKRDPKDWVHPDSSLATPEDVEILKLIYRGCHISDKLISLVLGRPVYLVHDEAEVQPMETLPEPPEMASRRPFGFFDTEYSESTNFSSLILYLHEQIRLSRIIERMISTPFSPSSNLDDIGRRI</sequence>
<dbReference type="SUPFAM" id="SSF56176">
    <property type="entry name" value="FAD-binding/transporter-associated domain-like"/>
    <property type="match status" value="1"/>
</dbReference>
<dbReference type="Pfam" id="PF08031">
    <property type="entry name" value="BBE"/>
    <property type="match status" value="1"/>
</dbReference>
<protein>
    <submittedName>
        <fullName evidence="6">FAD-linked oxidoreductase ZEB1</fullName>
    </submittedName>
</protein>
<dbReference type="PANTHER" id="PTHR13878:SF91">
    <property type="entry name" value="FAD BINDING DOMAIN PROTEIN (AFU_ORTHOLOGUE AFUA_6G12070)-RELATED"/>
    <property type="match status" value="1"/>
</dbReference>
<gene>
    <name evidence="6" type="primary">ZEB1-2</name>
    <name evidence="6" type="ORF">C8035_v008829</name>
</gene>
<dbReference type="PROSITE" id="PS51387">
    <property type="entry name" value="FAD_PCMH"/>
    <property type="match status" value="1"/>
</dbReference>
<keyword evidence="4" id="KW-0732">Signal</keyword>
<dbReference type="GO" id="GO:0006351">
    <property type="term" value="P:DNA-templated transcription"/>
    <property type="evidence" value="ECO:0007669"/>
    <property type="project" value="InterPro"/>
</dbReference>
<dbReference type="GO" id="GO:0008270">
    <property type="term" value="F:zinc ion binding"/>
    <property type="evidence" value="ECO:0007669"/>
    <property type="project" value="InterPro"/>
</dbReference>
<dbReference type="InterPro" id="IPR016166">
    <property type="entry name" value="FAD-bd_PCMH"/>
</dbReference>
<dbReference type="GO" id="GO:0003677">
    <property type="term" value="F:DNA binding"/>
    <property type="evidence" value="ECO:0007669"/>
    <property type="project" value="InterPro"/>
</dbReference>
<dbReference type="Pfam" id="PF04082">
    <property type="entry name" value="Fungal_trans"/>
    <property type="match status" value="1"/>
</dbReference>
<feature type="domain" description="FAD-binding PCMH-type" evidence="5">
    <location>
        <begin position="127"/>
        <end position="306"/>
    </location>
</feature>
<dbReference type="InterPro" id="IPR006094">
    <property type="entry name" value="Oxid_FAD_bind_N"/>
</dbReference>
<feature type="chain" id="PRO_5020223392" evidence="4">
    <location>
        <begin position="17"/>
        <end position="850"/>
    </location>
</feature>
<dbReference type="InterPro" id="IPR012951">
    <property type="entry name" value="BBE"/>
</dbReference>
<evidence type="ECO:0000256" key="1">
    <source>
        <dbReference type="ARBA" id="ARBA00005466"/>
    </source>
</evidence>
<organism evidence="6 7">
    <name type="scientific">Colletotrichum spinosum</name>
    <dbReference type="NCBI Taxonomy" id="1347390"/>
    <lineage>
        <taxon>Eukaryota</taxon>
        <taxon>Fungi</taxon>
        <taxon>Dikarya</taxon>
        <taxon>Ascomycota</taxon>
        <taxon>Pezizomycotina</taxon>
        <taxon>Sordariomycetes</taxon>
        <taxon>Hypocreomycetidae</taxon>
        <taxon>Glomerellales</taxon>
        <taxon>Glomerellaceae</taxon>
        <taxon>Colletotrichum</taxon>
        <taxon>Colletotrichum orbiculare species complex</taxon>
    </lineage>
</organism>
<evidence type="ECO:0000313" key="7">
    <source>
        <dbReference type="Proteomes" id="UP000295083"/>
    </source>
</evidence>
<keyword evidence="2" id="KW-0560">Oxidoreductase</keyword>
<comment type="caution">
    <text evidence="6">The sequence shown here is derived from an EMBL/GenBank/DDBJ whole genome shotgun (WGS) entry which is preliminary data.</text>
</comment>
<dbReference type="Pfam" id="PF01565">
    <property type="entry name" value="FAD_binding_4"/>
    <property type="match status" value="1"/>
</dbReference>
<dbReference type="GO" id="GO:0071949">
    <property type="term" value="F:FAD binding"/>
    <property type="evidence" value="ECO:0007669"/>
    <property type="project" value="InterPro"/>
</dbReference>
<evidence type="ECO:0000313" key="6">
    <source>
        <dbReference type="EMBL" id="TDZ36826.1"/>
    </source>
</evidence>
<name>A0A4R8QIF0_9PEZI</name>
<dbReference type="InterPro" id="IPR050432">
    <property type="entry name" value="FAD-linked_Oxidoreductases_BP"/>
</dbReference>
<dbReference type="GO" id="GO:0016491">
    <property type="term" value="F:oxidoreductase activity"/>
    <property type="evidence" value="ECO:0007669"/>
    <property type="project" value="UniProtKB-KW"/>
</dbReference>
<evidence type="ECO:0000256" key="2">
    <source>
        <dbReference type="ARBA" id="ARBA00023002"/>
    </source>
</evidence>
<dbReference type="InterPro" id="IPR016169">
    <property type="entry name" value="FAD-bd_PCMH_sub2"/>
</dbReference>